<accession>A0A1Y0I9N3</accession>
<dbReference type="EMBL" id="CP021425">
    <property type="protein sequence ID" value="ARU56879.1"/>
    <property type="molecule type" value="Genomic_DNA"/>
</dbReference>
<evidence type="ECO:0000256" key="9">
    <source>
        <dbReference type="ARBA" id="ARBA00023136"/>
    </source>
</evidence>
<keyword evidence="4 10" id="KW-1003">Cell membrane</keyword>
<evidence type="ECO:0000259" key="12">
    <source>
        <dbReference type="Pfam" id="PF03934"/>
    </source>
</evidence>
<feature type="domain" description="T2SS protein K first SAM-like" evidence="13">
    <location>
        <begin position="113"/>
        <end position="215"/>
    </location>
</feature>
<dbReference type="Gene3D" id="3.30.1300.30">
    <property type="entry name" value="GSPII I/J protein-like"/>
    <property type="match status" value="1"/>
</dbReference>
<keyword evidence="9 10" id="KW-0472">Membrane</keyword>
<sequence>MPQSGNAPVRDQTGVALIIVIFVMAIVMIIAGSMARQQNLFVKRSTNQFIQMQAVELALGAEAFARQVLKQDSDDDRKNKKIVDHEKEVWAEYAAALPLELGTIEVQIDDLQGRFNLNELVDANGKVVKEQVIYFQALLDRLAIESINAEKIVDWIDQDDESYQYKGAEEDAYLIYETPYRTANSWFAHESELRLIDGITVADYQLLLPHISTLPTGSGGVNLNTCSKALLMAISEKVSEADAESVLELRKEDYFESVDEMFQLDALKGVPRPATGFKVNSEYFEISIRIQVADQVSRMVVQVHRDNQGKMTTLNRDQGQKYIITKEQVFL</sequence>
<dbReference type="KEGG" id="ome:OLMES_2831"/>
<dbReference type="Pfam" id="PF03934">
    <property type="entry name" value="T2SSK"/>
    <property type="match status" value="1"/>
</dbReference>
<reference evidence="14 15" key="1">
    <citation type="submission" date="2017-05" db="EMBL/GenBank/DDBJ databases">
        <title>Genomic insights into alkan degradation activity of Oleiphilus messinensis.</title>
        <authorList>
            <person name="Kozyavkin S.A."/>
            <person name="Slesarev A.I."/>
            <person name="Golyshin P.N."/>
            <person name="Korzhenkov A."/>
            <person name="Golyshina O.N."/>
            <person name="Toshchakov S.V."/>
        </authorList>
    </citation>
    <scope>NUCLEOTIDE SEQUENCE [LARGE SCALE GENOMIC DNA]</scope>
    <source>
        <strain evidence="14 15">ME102</strain>
    </source>
</reference>
<comment type="subcellular location">
    <subcellularLocation>
        <location evidence="1 10">Cell inner membrane</location>
    </subcellularLocation>
</comment>
<dbReference type="PIRSF" id="PIRSF002786">
    <property type="entry name" value="XcpX"/>
    <property type="match status" value="1"/>
</dbReference>
<comment type="similarity">
    <text evidence="2 10">Belongs to the GSP K family.</text>
</comment>
<evidence type="ECO:0000256" key="10">
    <source>
        <dbReference type="PIRNR" id="PIRNR002786"/>
    </source>
</evidence>
<dbReference type="SUPFAM" id="SSF158544">
    <property type="entry name" value="GspK insert domain-like"/>
    <property type="match status" value="1"/>
</dbReference>
<dbReference type="InterPro" id="IPR005628">
    <property type="entry name" value="GspK"/>
</dbReference>
<evidence type="ECO:0000313" key="15">
    <source>
        <dbReference type="Proteomes" id="UP000196027"/>
    </source>
</evidence>
<dbReference type="NCBIfam" id="NF037980">
    <property type="entry name" value="T2SS_GspK"/>
    <property type="match status" value="1"/>
</dbReference>
<keyword evidence="15" id="KW-1185">Reference proteome</keyword>
<evidence type="ECO:0000256" key="4">
    <source>
        <dbReference type="ARBA" id="ARBA00022475"/>
    </source>
</evidence>
<keyword evidence="8 11" id="KW-1133">Transmembrane helix</keyword>
<evidence type="ECO:0000256" key="11">
    <source>
        <dbReference type="SAM" id="Phobius"/>
    </source>
</evidence>
<evidence type="ECO:0000256" key="5">
    <source>
        <dbReference type="ARBA" id="ARBA00022519"/>
    </source>
</evidence>
<dbReference type="Proteomes" id="UP000196027">
    <property type="component" value="Chromosome"/>
</dbReference>
<keyword evidence="3 10" id="KW-0813">Transport</keyword>
<evidence type="ECO:0000256" key="1">
    <source>
        <dbReference type="ARBA" id="ARBA00004533"/>
    </source>
</evidence>
<evidence type="ECO:0000256" key="2">
    <source>
        <dbReference type="ARBA" id="ARBA00007246"/>
    </source>
</evidence>
<evidence type="ECO:0000256" key="3">
    <source>
        <dbReference type="ARBA" id="ARBA00022448"/>
    </source>
</evidence>
<feature type="transmembrane region" description="Helical" evidence="11">
    <location>
        <begin position="15"/>
        <end position="35"/>
    </location>
</feature>
<evidence type="ECO:0000256" key="6">
    <source>
        <dbReference type="ARBA" id="ARBA00022692"/>
    </source>
</evidence>
<dbReference type="PANTHER" id="PTHR38831:SF1">
    <property type="entry name" value="TYPE II SECRETION SYSTEM PROTEIN K-RELATED"/>
    <property type="match status" value="1"/>
</dbReference>
<keyword evidence="6 11" id="KW-0812">Transmembrane</keyword>
<dbReference type="GO" id="GO:0005886">
    <property type="term" value="C:plasma membrane"/>
    <property type="evidence" value="ECO:0007669"/>
    <property type="project" value="UniProtKB-SubCell"/>
</dbReference>
<evidence type="ECO:0000256" key="8">
    <source>
        <dbReference type="ARBA" id="ARBA00022989"/>
    </source>
</evidence>
<organism evidence="14 15">
    <name type="scientific">Oleiphilus messinensis</name>
    <dbReference type="NCBI Taxonomy" id="141451"/>
    <lineage>
        <taxon>Bacteria</taxon>
        <taxon>Pseudomonadati</taxon>
        <taxon>Pseudomonadota</taxon>
        <taxon>Gammaproteobacteria</taxon>
        <taxon>Oceanospirillales</taxon>
        <taxon>Oleiphilaceae</taxon>
        <taxon>Oleiphilus</taxon>
    </lineage>
</organism>
<protein>
    <recommendedName>
        <fullName evidence="10">Type II secretion system protein K</fullName>
    </recommendedName>
</protein>
<dbReference type="InterPro" id="IPR038072">
    <property type="entry name" value="GspK_central_sf"/>
</dbReference>
<keyword evidence="5 10" id="KW-0997">Cell inner membrane</keyword>
<dbReference type="AlphaFoldDB" id="A0A1Y0I9N3"/>
<evidence type="ECO:0000256" key="7">
    <source>
        <dbReference type="ARBA" id="ARBA00022927"/>
    </source>
</evidence>
<evidence type="ECO:0000259" key="13">
    <source>
        <dbReference type="Pfam" id="PF21687"/>
    </source>
</evidence>
<dbReference type="PANTHER" id="PTHR38831">
    <property type="entry name" value="TYPE II SECRETION SYSTEM PROTEIN K"/>
    <property type="match status" value="1"/>
</dbReference>
<dbReference type="Pfam" id="PF21687">
    <property type="entry name" value="T2SSK_1st"/>
    <property type="match status" value="1"/>
</dbReference>
<feature type="domain" description="T2SS protein K second SAM-like" evidence="12">
    <location>
        <begin position="221"/>
        <end position="279"/>
    </location>
</feature>
<dbReference type="GO" id="GO:0009306">
    <property type="term" value="P:protein secretion"/>
    <property type="evidence" value="ECO:0007669"/>
    <property type="project" value="InterPro"/>
</dbReference>
<keyword evidence="7" id="KW-0653">Protein transport</keyword>
<evidence type="ECO:0000313" key="14">
    <source>
        <dbReference type="EMBL" id="ARU56879.1"/>
    </source>
</evidence>
<dbReference type="InterPro" id="IPR045584">
    <property type="entry name" value="Pilin-like"/>
</dbReference>
<dbReference type="Gene3D" id="1.10.40.60">
    <property type="entry name" value="EpsJ-like"/>
    <property type="match status" value="2"/>
</dbReference>
<gene>
    <name evidence="14" type="primary">pulK</name>
    <name evidence="14" type="ORF">OLMES_2831</name>
</gene>
<proteinExistence type="inferred from homology"/>
<name>A0A1Y0I9N3_9GAMM</name>
<dbReference type="InterPro" id="IPR049031">
    <property type="entry name" value="T2SSK_SAM-like_1st"/>
</dbReference>
<dbReference type="SUPFAM" id="SSF54523">
    <property type="entry name" value="Pili subunits"/>
    <property type="match status" value="1"/>
</dbReference>
<dbReference type="InterPro" id="IPR049179">
    <property type="entry name" value="T2SSK_SAM-like_2nd"/>
</dbReference>